<feature type="transmembrane region" description="Helical" evidence="2">
    <location>
        <begin position="89"/>
        <end position="110"/>
    </location>
</feature>
<evidence type="ECO:0000313" key="4">
    <source>
        <dbReference type="Proteomes" id="UP001500653"/>
    </source>
</evidence>
<keyword evidence="2" id="KW-0812">Transmembrane</keyword>
<evidence type="ECO:0000256" key="2">
    <source>
        <dbReference type="SAM" id="Phobius"/>
    </source>
</evidence>
<name>A0ABP4HAQ1_9PSEU</name>
<feature type="region of interest" description="Disordered" evidence="1">
    <location>
        <begin position="1"/>
        <end position="83"/>
    </location>
</feature>
<feature type="compositionally biased region" description="Gly residues" evidence="1">
    <location>
        <begin position="122"/>
        <end position="132"/>
    </location>
</feature>
<protein>
    <submittedName>
        <fullName evidence="3">Uncharacterized protein</fullName>
    </submittedName>
</protein>
<comment type="caution">
    <text evidence="3">The sequence shown here is derived from an EMBL/GenBank/DDBJ whole genome shotgun (WGS) entry which is preliminary data.</text>
</comment>
<keyword evidence="4" id="KW-1185">Reference proteome</keyword>
<feature type="region of interest" description="Disordered" evidence="1">
    <location>
        <begin position="115"/>
        <end position="159"/>
    </location>
</feature>
<sequence length="307" mass="32430">MQPVAPPQQPQQPQQPQPPQHPQHPQASPAAGFPQPAQAQQQPWNAPETDQSPPWGGEFPPVSPGNSAEWGQGPEGSFDSESKGGKGKIFAIVAAIVLLAGVATGSFFLFGSGDGEPTASGGNQGQQGGGGDTSQSPEPQEDMPLEGHEGTLEDSSSDTLKSWDDIANIKLLNDDELSAYQSTAPGNAKYAVYQHDGGKVKTVILMVKVADQDAASAAVSELRDIQLKNNQENTSINGVPGSVQVTEIQRKKDDGEIVQHATMRAHYLSGDVLVRVEGVSGQKKLGAIRDKFEATLKTQLENLPADE</sequence>
<organism evidence="3 4">
    <name type="scientific">Prauserella halophila</name>
    <dbReference type="NCBI Taxonomy" id="185641"/>
    <lineage>
        <taxon>Bacteria</taxon>
        <taxon>Bacillati</taxon>
        <taxon>Actinomycetota</taxon>
        <taxon>Actinomycetes</taxon>
        <taxon>Pseudonocardiales</taxon>
        <taxon>Pseudonocardiaceae</taxon>
        <taxon>Prauserella</taxon>
    </lineage>
</organism>
<feature type="compositionally biased region" description="Pro residues" evidence="1">
    <location>
        <begin position="1"/>
        <end position="22"/>
    </location>
</feature>
<dbReference type="Proteomes" id="UP001500653">
    <property type="component" value="Unassembled WGS sequence"/>
</dbReference>
<evidence type="ECO:0000313" key="3">
    <source>
        <dbReference type="EMBL" id="GAA1253293.1"/>
    </source>
</evidence>
<proteinExistence type="predicted"/>
<accession>A0ABP4HAQ1</accession>
<keyword evidence="2" id="KW-1133">Transmembrane helix</keyword>
<feature type="compositionally biased region" description="Low complexity" evidence="1">
    <location>
        <begin position="23"/>
        <end position="47"/>
    </location>
</feature>
<gene>
    <name evidence="3" type="ORF">GCM10009676_45490</name>
</gene>
<dbReference type="EMBL" id="BAAALN010000019">
    <property type="protein sequence ID" value="GAA1253293.1"/>
    <property type="molecule type" value="Genomic_DNA"/>
</dbReference>
<evidence type="ECO:0000256" key="1">
    <source>
        <dbReference type="SAM" id="MobiDB-lite"/>
    </source>
</evidence>
<reference evidence="4" key="1">
    <citation type="journal article" date="2019" name="Int. J. Syst. Evol. Microbiol.">
        <title>The Global Catalogue of Microorganisms (GCM) 10K type strain sequencing project: providing services to taxonomists for standard genome sequencing and annotation.</title>
        <authorList>
            <consortium name="The Broad Institute Genomics Platform"/>
            <consortium name="The Broad Institute Genome Sequencing Center for Infectious Disease"/>
            <person name="Wu L."/>
            <person name="Ma J."/>
        </authorList>
    </citation>
    <scope>NUCLEOTIDE SEQUENCE [LARGE SCALE GENOMIC DNA]</scope>
    <source>
        <strain evidence="4">JCM 13023</strain>
    </source>
</reference>
<keyword evidence="2" id="KW-0472">Membrane</keyword>